<protein>
    <submittedName>
        <fullName evidence="5 6">Endonuclease</fullName>
    </submittedName>
</protein>
<evidence type="ECO:0000313" key="7">
    <source>
        <dbReference type="Proteomes" id="UP000237472"/>
    </source>
</evidence>
<dbReference type="SMART" id="SM00477">
    <property type="entry name" value="NUC"/>
    <property type="match status" value="1"/>
</dbReference>
<organism evidence="6 7">
    <name type="scientific">Campylobacter vulpis</name>
    <dbReference type="NCBI Taxonomy" id="1655500"/>
    <lineage>
        <taxon>Bacteria</taxon>
        <taxon>Pseudomonadati</taxon>
        <taxon>Campylobacterota</taxon>
        <taxon>Epsilonproteobacteria</taxon>
        <taxon>Campylobacterales</taxon>
        <taxon>Campylobacteraceae</taxon>
        <taxon>Campylobacter</taxon>
    </lineage>
</organism>
<dbReference type="Gene3D" id="3.40.570.10">
    <property type="entry name" value="Extracellular Endonuclease, subunit A"/>
    <property type="match status" value="1"/>
</dbReference>
<dbReference type="GO" id="GO:0000014">
    <property type="term" value="F:single-stranded DNA endodeoxyribonuclease activity"/>
    <property type="evidence" value="ECO:0007669"/>
    <property type="project" value="TreeGrafter"/>
</dbReference>
<name>A0A2G4R4U2_9BACT</name>
<dbReference type="GO" id="GO:0046872">
    <property type="term" value="F:metal ion binding"/>
    <property type="evidence" value="ECO:0007669"/>
    <property type="project" value="UniProtKB-KW"/>
</dbReference>
<dbReference type="SUPFAM" id="SSF54060">
    <property type="entry name" value="His-Me finger endonucleases"/>
    <property type="match status" value="1"/>
</dbReference>
<dbReference type="Proteomes" id="UP000237472">
    <property type="component" value="Unassembled WGS sequence"/>
</dbReference>
<evidence type="ECO:0000256" key="2">
    <source>
        <dbReference type="PIRSR" id="PIRSR640255-2"/>
    </source>
</evidence>
<reference evidence="6" key="2">
    <citation type="submission" date="2015-06" db="EMBL/GenBank/DDBJ databases">
        <authorList>
            <person name="Hoefler B.C."/>
            <person name="Straight P.D."/>
        </authorList>
    </citation>
    <scope>NUCLEOTIDE SEQUENCE [LARGE SCALE GENOMIC DNA]</scope>
    <source>
        <strain evidence="6">73/13</strain>
    </source>
</reference>
<keyword evidence="2" id="KW-0479">Metal-binding</keyword>
<dbReference type="InterPro" id="IPR044929">
    <property type="entry name" value="DNA/RNA_non-sp_Endonuclease_sf"/>
</dbReference>
<keyword evidence="6" id="KW-0255">Endonuclease</keyword>
<dbReference type="PANTHER" id="PTHR13966:SF5">
    <property type="entry name" value="ENDONUCLEASE G, MITOCHONDRIAL"/>
    <property type="match status" value="1"/>
</dbReference>
<feature type="active site" description="Proton acceptor" evidence="1">
    <location>
        <position position="102"/>
    </location>
</feature>
<reference evidence="7" key="1">
    <citation type="submission" date="2015-06" db="EMBL/GenBank/DDBJ databases">
        <authorList>
            <person name="Parisi A."/>
            <person name="Chiara M."/>
            <person name="Florio D."/>
            <person name="Miccolupo A."/>
            <person name="Manzari C."/>
            <person name="Mion D."/>
            <person name="Caruso M."/>
            <person name="D'erchia A.M."/>
            <person name="Zanoni R."/>
        </authorList>
    </citation>
    <scope>NUCLEOTIDE SEQUENCE [LARGE SCALE GENOMIC DNA]</scope>
    <source>
        <strain evidence="7">73/13</strain>
    </source>
</reference>
<dbReference type="EMBL" id="LDWY01000026">
    <property type="protein sequence ID" value="PHY91593.1"/>
    <property type="molecule type" value="Genomic_DNA"/>
</dbReference>
<dbReference type="InterPro" id="IPR020821">
    <property type="entry name" value="ENPP1-3/EXOG-like_nuc-like"/>
</dbReference>
<feature type="domain" description="ENPP1-3/EXOG-like endonuclease/phosphodiesterase" evidence="3">
    <location>
        <begin position="39"/>
        <end position="213"/>
    </location>
</feature>
<dbReference type="EMBL" id="VJYU01000001">
    <property type="protein sequence ID" value="MBS4240232.1"/>
    <property type="molecule type" value="Genomic_DNA"/>
</dbReference>
<evidence type="ECO:0000313" key="6">
    <source>
        <dbReference type="EMBL" id="PHY91593.1"/>
    </source>
</evidence>
<dbReference type="Pfam" id="PF01223">
    <property type="entry name" value="Endonuclease_NS"/>
    <property type="match status" value="1"/>
</dbReference>
<feature type="domain" description="DNA/RNA non-specific endonuclease/pyrophosphatase/phosphodiesterase" evidence="4">
    <location>
        <begin position="38"/>
        <end position="214"/>
    </location>
</feature>
<dbReference type="PANTHER" id="PTHR13966">
    <property type="entry name" value="ENDONUCLEASE RELATED"/>
    <property type="match status" value="1"/>
</dbReference>
<keyword evidence="8" id="KW-1185">Reference proteome</keyword>
<dbReference type="SMART" id="SM00892">
    <property type="entry name" value="Endonuclease_NS"/>
    <property type="match status" value="1"/>
</dbReference>
<feature type="binding site" evidence="2">
    <location>
        <position position="133"/>
    </location>
    <ligand>
        <name>Mg(2+)</name>
        <dbReference type="ChEBI" id="CHEBI:18420"/>
        <note>catalytic</note>
    </ligand>
</feature>
<dbReference type="GO" id="GO:0003676">
    <property type="term" value="F:nucleic acid binding"/>
    <property type="evidence" value="ECO:0007669"/>
    <property type="project" value="InterPro"/>
</dbReference>
<reference evidence="5" key="3">
    <citation type="submission" date="2019-07" db="EMBL/GenBank/DDBJ databases">
        <authorList>
            <person name="Miller W.G."/>
        </authorList>
    </citation>
    <scope>NUCLEOTIDE SEQUENCE</scope>
    <source>
        <strain evidence="5">52/13</strain>
    </source>
</reference>
<sequence>MRVIILLTIFSISLFAKYELDEEFKGYFNALNCSIVLNKIYYINCYDYHLKGSKALSYEVRAENLALKQIKKRPRFEEDFSLAKKYRTHWEDYKNSSYSRGHIAPNASFSYSLASQKAVFLMSNITPQNFQINNKIWNDIEKRERELARKFQKIDVLNLILYDENPKRIKNYIAVPSFYIKIFKAKDFKECYKVPNLDVIDENINTYQISCENF</sequence>
<keyword evidence="6" id="KW-0540">Nuclease</keyword>
<dbReference type="OrthoDB" id="9811262at2"/>
<dbReference type="InterPro" id="IPR001604">
    <property type="entry name" value="Endo_G_ENPP1-like_dom"/>
</dbReference>
<dbReference type="Proteomes" id="UP000811399">
    <property type="component" value="Unassembled WGS sequence"/>
</dbReference>
<evidence type="ECO:0000259" key="3">
    <source>
        <dbReference type="SMART" id="SM00477"/>
    </source>
</evidence>
<dbReference type="InterPro" id="IPR040255">
    <property type="entry name" value="Non-specific_endonuclease"/>
</dbReference>
<keyword evidence="6" id="KW-0378">Hydrolase</keyword>
<dbReference type="GO" id="GO:0004521">
    <property type="term" value="F:RNA endonuclease activity"/>
    <property type="evidence" value="ECO:0007669"/>
    <property type="project" value="TreeGrafter"/>
</dbReference>
<evidence type="ECO:0000259" key="4">
    <source>
        <dbReference type="SMART" id="SM00892"/>
    </source>
</evidence>
<dbReference type="AlphaFoldDB" id="A0A2G4R4U2"/>
<accession>A0A2G4R4U2</accession>
<comment type="caution">
    <text evidence="6">The sequence shown here is derived from an EMBL/GenBank/DDBJ whole genome shotgun (WGS) entry which is preliminary data.</text>
</comment>
<evidence type="ECO:0000256" key="1">
    <source>
        <dbReference type="PIRSR" id="PIRSR640255-1"/>
    </source>
</evidence>
<evidence type="ECO:0000313" key="8">
    <source>
        <dbReference type="Proteomes" id="UP000811399"/>
    </source>
</evidence>
<reference evidence="5 8" key="4">
    <citation type="journal article" date="2021" name="Syst. Appl. Microbiol.">
        <title>nCampylobacter vulpis sp. nov. isolated from wild red foxes.</title>
        <authorList>
            <person name="Parisi A."/>
            <person name="Chiara M."/>
            <person name="Caffara M."/>
            <person name="Mion D."/>
            <person name="Miller W.G."/>
            <person name="Caruso M."/>
            <person name="Manzari C."/>
            <person name="Florio D."/>
            <person name="Capozzi L."/>
            <person name="D'Erchia A.M."/>
            <person name="Manzulli V."/>
            <person name="Zanoni R.G."/>
        </authorList>
    </citation>
    <scope>NUCLEOTIDE SEQUENCE [LARGE SCALE GENOMIC DNA]</scope>
    <source>
        <strain evidence="5 8">52/13</strain>
    </source>
</reference>
<proteinExistence type="predicted"/>
<dbReference type="InterPro" id="IPR044925">
    <property type="entry name" value="His-Me_finger_sf"/>
</dbReference>
<evidence type="ECO:0000313" key="5">
    <source>
        <dbReference type="EMBL" id="MBS4240232.1"/>
    </source>
</evidence>
<gene>
    <name evidence="6" type="ORF">AA994_02245</name>
    <name evidence="5" type="ORF">CVU5213_00535</name>
</gene>